<feature type="non-terminal residue" evidence="1">
    <location>
        <position position="1"/>
    </location>
</feature>
<dbReference type="AlphaFoldDB" id="A0A6A0A8Z4"/>
<proteinExistence type="predicted"/>
<evidence type="ECO:0000313" key="2">
    <source>
        <dbReference type="Proteomes" id="UP000485058"/>
    </source>
</evidence>
<protein>
    <submittedName>
        <fullName evidence="1">Uncharacterized protein</fullName>
    </submittedName>
</protein>
<dbReference type="EMBL" id="BLLF01003939">
    <property type="protein sequence ID" value="GFH28577.1"/>
    <property type="molecule type" value="Genomic_DNA"/>
</dbReference>
<dbReference type="Proteomes" id="UP000485058">
    <property type="component" value="Unassembled WGS sequence"/>
</dbReference>
<keyword evidence="2" id="KW-1185">Reference proteome</keyword>
<organism evidence="1 2">
    <name type="scientific">Haematococcus lacustris</name>
    <name type="common">Green alga</name>
    <name type="synonym">Haematococcus pluvialis</name>
    <dbReference type="NCBI Taxonomy" id="44745"/>
    <lineage>
        <taxon>Eukaryota</taxon>
        <taxon>Viridiplantae</taxon>
        <taxon>Chlorophyta</taxon>
        <taxon>core chlorophytes</taxon>
        <taxon>Chlorophyceae</taxon>
        <taxon>CS clade</taxon>
        <taxon>Chlamydomonadales</taxon>
        <taxon>Haematococcaceae</taxon>
        <taxon>Haematococcus</taxon>
    </lineage>
</organism>
<comment type="caution">
    <text evidence="1">The sequence shown here is derived from an EMBL/GenBank/DDBJ whole genome shotgun (WGS) entry which is preliminary data.</text>
</comment>
<evidence type="ECO:0000313" key="1">
    <source>
        <dbReference type="EMBL" id="GFH28577.1"/>
    </source>
</evidence>
<accession>A0A6A0A8Z4</accession>
<feature type="non-terminal residue" evidence="1">
    <location>
        <position position="80"/>
    </location>
</feature>
<sequence length="80" mass="8112">MGHASASMSFPLLAQMDNNTASLLAGMWSAVAGEDGEGNALRDSSALGLLAPELATLLHVSYSRASASISLGQHAGRALD</sequence>
<gene>
    <name evidence="1" type="ORF">HaLaN_27089</name>
</gene>
<reference evidence="1 2" key="1">
    <citation type="submission" date="2020-02" db="EMBL/GenBank/DDBJ databases">
        <title>Draft genome sequence of Haematococcus lacustris strain NIES-144.</title>
        <authorList>
            <person name="Morimoto D."/>
            <person name="Nakagawa S."/>
            <person name="Yoshida T."/>
            <person name="Sawayama S."/>
        </authorList>
    </citation>
    <scope>NUCLEOTIDE SEQUENCE [LARGE SCALE GENOMIC DNA]</scope>
    <source>
        <strain evidence="1 2">NIES-144</strain>
    </source>
</reference>
<name>A0A6A0A8Z4_HAELA</name>